<evidence type="ECO:0000313" key="2">
    <source>
        <dbReference type="EMBL" id="KAK8048554.1"/>
    </source>
</evidence>
<protein>
    <submittedName>
        <fullName evidence="2">Uncharacterized protein</fullName>
    </submittedName>
</protein>
<feature type="signal peptide" evidence="1">
    <location>
        <begin position="1"/>
        <end position="18"/>
    </location>
</feature>
<feature type="chain" id="PRO_5045790582" evidence="1">
    <location>
        <begin position="19"/>
        <end position="133"/>
    </location>
</feature>
<dbReference type="GeneID" id="92094756"/>
<name>A0ABR1TPG5_9PEZI</name>
<reference evidence="2 3" key="1">
    <citation type="submission" date="2023-01" db="EMBL/GenBank/DDBJ databases">
        <title>Analysis of 21 Apiospora genomes using comparative genomics revels a genus with tremendous synthesis potential of carbohydrate active enzymes and secondary metabolites.</title>
        <authorList>
            <person name="Sorensen T."/>
        </authorList>
    </citation>
    <scope>NUCLEOTIDE SEQUENCE [LARGE SCALE GENOMIC DNA]</scope>
    <source>
        <strain evidence="2 3">CBS 135458</strain>
    </source>
</reference>
<comment type="caution">
    <text evidence="2">The sequence shown here is derived from an EMBL/GenBank/DDBJ whole genome shotgun (WGS) entry which is preliminary data.</text>
</comment>
<sequence>MLPRIWVVAVLHTATVAAAAMARLDSRQDTDGVCDIICLEEDDMDLFVPDPCSADCTEYYECFLGCHTNCNAPMACHRIKISRSATGRRTSGSVVQSQTAVVLEGSYIQYPLGNELDPGTKVRSPSLKLSIGI</sequence>
<accession>A0ABR1TPG5</accession>
<evidence type="ECO:0000313" key="3">
    <source>
        <dbReference type="Proteomes" id="UP001480595"/>
    </source>
</evidence>
<dbReference type="EMBL" id="JAQQWL010000011">
    <property type="protein sequence ID" value="KAK8048554.1"/>
    <property type="molecule type" value="Genomic_DNA"/>
</dbReference>
<keyword evidence="1" id="KW-0732">Signal</keyword>
<gene>
    <name evidence="2" type="ORF">PG994_010284</name>
</gene>
<proteinExistence type="predicted"/>
<evidence type="ECO:0000256" key="1">
    <source>
        <dbReference type="SAM" id="SignalP"/>
    </source>
</evidence>
<organism evidence="2 3">
    <name type="scientific">Apiospora phragmitis</name>
    <dbReference type="NCBI Taxonomy" id="2905665"/>
    <lineage>
        <taxon>Eukaryota</taxon>
        <taxon>Fungi</taxon>
        <taxon>Dikarya</taxon>
        <taxon>Ascomycota</taxon>
        <taxon>Pezizomycotina</taxon>
        <taxon>Sordariomycetes</taxon>
        <taxon>Xylariomycetidae</taxon>
        <taxon>Amphisphaeriales</taxon>
        <taxon>Apiosporaceae</taxon>
        <taxon>Apiospora</taxon>
    </lineage>
</organism>
<keyword evidence="3" id="KW-1185">Reference proteome</keyword>
<dbReference type="Proteomes" id="UP001480595">
    <property type="component" value="Unassembled WGS sequence"/>
</dbReference>
<dbReference type="RefSeq" id="XP_066710803.1">
    <property type="nucleotide sequence ID" value="XM_066861693.1"/>
</dbReference>